<evidence type="ECO:0000313" key="20">
    <source>
        <dbReference type="Proteomes" id="UP000028990"/>
    </source>
</evidence>
<proteinExistence type="predicted"/>
<evidence type="ECO:0000256" key="1">
    <source>
        <dbReference type="ARBA" id="ARBA00004123"/>
    </source>
</evidence>
<dbReference type="STRING" id="885580.ENSFDAP00000015793"/>
<dbReference type="GO" id="GO:0010494">
    <property type="term" value="C:cytoplasmic stress granule"/>
    <property type="evidence" value="ECO:0007669"/>
    <property type="project" value="UniProtKB-SubCell"/>
</dbReference>
<dbReference type="GO" id="GO:0006915">
    <property type="term" value="P:apoptotic process"/>
    <property type="evidence" value="ECO:0007669"/>
    <property type="project" value="UniProtKB-KW"/>
</dbReference>
<dbReference type="InterPro" id="IPR034494">
    <property type="entry name" value="TIAR_RRM2"/>
</dbReference>
<dbReference type="Proteomes" id="UP000028990">
    <property type="component" value="Unassembled WGS sequence"/>
</dbReference>
<dbReference type="InterPro" id="IPR012677">
    <property type="entry name" value="Nucleotide-bd_a/b_plait_sf"/>
</dbReference>
<evidence type="ECO:0000313" key="19">
    <source>
        <dbReference type="EMBL" id="KFO28943.1"/>
    </source>
</evidence>
<dbReference type="PANTHER" id="PTHR10352">
    <property type="entry name" value="EUKARYOTIC TRANSLATION INITIATION FACTOR 3 SUBUNIT G"/>
    <property type="match status" value="1"/>
</dbReference>
<feature type="region of interest" description="Disordered" evidence="17">
    <location>
        <begin position="223"/>
        <end position="243"/>
    </location>
</feature>
<comment type="function">
    <text evidence="12">RNA-binding protein involved in alternative pre-RNA splicing and in cytoplasmic stress granules formation. Shows a preference for uridine-rich RNAs. Activates splicing of alternative exons with weak 5' splice sites followed by a U-rich stretch on its own pre-mRNA and on TIA1 mRNA. Promotes the inclusion of TIA1 exon 5 to give rise to the long isoform (isoform a) of TIA1. Acts downstream of the stress-induced phosphorylation of EIF2S1/EIF2A to promote the recruitment of untranslated mRNAs to cytoplasmic stress granules (SG). Possesses nucleolytic activity against cytotoxic lymphocyte target cells. May be involved in apoptosis.</text>
</comment>
<evidence type="ECO:0000256" key="2">
    <source>
        <dbReference type="ARBA" id="ARBA00004210"/>
    </source>
</evidence>
<evidence type="ECO:0000256" key="11">
    <source>
        <dbReference type="ARBA" id="ARBA00037806"/>
    </source>
</evidence>
<dbReference type="GO" id="GO:0035925">
    <property type="term" value="F:mRNA 3'-UTR AU-rich region binding"/>
    <property type="evidence" value="ECO:0007669"/>
    <property type="project" value="UniProtKB-ARBA"/>
</dbReference>
<evidence type="ECO:0000259" key="18">
    <source>
        <dbReference type="PROSITE" id="PS50102"/>
    </source>
</evidence>
<feature type="domain" description="RRM" evidence="18">
    <location>
        <begin position="566"/>
        <end position="638"/>
    </location>
</feature>
<dbReference type="CDD" id="cd12620">
    <property type="entry name" value="RRM3_TIAR"/>
    <property type="match status" value="1"/>
</dbReference>
<accession>A0A091DEK9</accession>
<dbReference type="Gene3D" id="3.30.70.330">
    <property type="match status" value="3"/>
</dbReference>
<sequence length="736" mass="79514">MSAQQRCRRQRRATITRPATSPSCKEQPPAKASSCDPSGEGKAADIRLLVLDSDSDDSEDWDIGDAVQEYLKPRSRGSQPGSGAVPLSKVLAGGSRCKLEPSYSSTPPALGPLKFASVSSRVSGGSVEAGEDQGSASPVSARSPALVHEALESSSDDGTEEDIQLYQLEKTQKEASRDMMPRAQLREEMVPGSTRKSALSEAYQWAPSKKKPVALKAADPGLDPSSKLMKDAKAPAPPVSTSTRAECAEQASCQADTSAELIRSFPYSELPGAQGAGTVQPAIRRPRALGQYLVRPGRSRLPDLLPPSGSIAESSNNLREHVPCTGAPLAAPFADAPVAKTKVSWLAESLCRGPGYVGNLSRDVTEVLILQLFSQIGPCKSCKMITEQPDSRRVNSSVGFSVLQHTSNDPYCFVEFYEHRDAAAALAAMNGRKILGKEVKVNWATTPSSQKKDTSNHFHVFVGDLSPEITTEDIKSAFAPFGKISDARVVKDMATGKSKGYGFVSFYNKLDAENAIVHMGGQWLGGRQIRTNWATRKPPAPKSTQENNTKQLRFEDVVNQSSPKNCTVYCGGIASGLTDQLMRQTFSPFGQIMEIRVFPEKGYSFVRFSTHESAAHAIVSVNGTTIEGHVVKCYWGKESPDMTKNFQQVDYSQWGQWGQVYGNPQQYGQYMANGWQVPPYGVYGQPWNQQGFGVDQSPSAAWMGGFGAQPPQGQAPPPVIPPPNQAGYGMASYQTQ</sequence>
<feature type="region of interest" description="Disordered" evidence="17">
    <location>
        <begin position="1"/>
        <end position="41"/>
    </location>
</feature>
<feature type="region of interest" description="Disordered" evidence="17">
    <location>
        <begin position="96"/>
        <end position="161"/>
    </location>
</feature>
<feature type="compositionally biased region" description="Low complexity" evidence="17">
    <location>
        <begin position="116"/>
        <end position="128"/>
    </location>
</feature>
<dbReference type="SMART" id="SM00361">
    <property type="entry name" value="RRM_1"/>
    <property type="match status" value="2"/>
</dbReference>
<keyword evidence="10" id="KW-0539">Nucleus</keyword>
<feature type="region of interest" description="Disordered" evidence="17">
    <location>
        <begin position="707"/>
        <end position="736"/>
    </location>
</feature>
<gene>
    <name evidence="19" type="ORF">H920_09588</name>
</gene>
<evidence type="ECO:0000256" key="8">
    <source>
        <dbReference type="ARBA" id="ARBA00022990"/>
    </source>
</evidence>
<evidence type="ECO:0000256" key="13">
    <source>
        <dbReference type="ARBA" id="ARBA00065649"/>
    </source>
</evidence>
<keyword evidence="4" id="KW-0597">Phosphoprotein</keyword>
<dbReference type="FunFam" id="3.30.70.330:FF:000038">
    <property type="entry name" value="Nucleolysin tiar isoform 1"/>
    <property type="match status" value="1"/>
</dbReference>
<evidence type="ECO:0000256" key="10">
    <source>
        <dbReference type="ARBA" id="ARBA00023242"/>
    </source>
</evidence>
<evidence type="ECO:0000256" key="14">
    <source>
        <dbReference type="ARBA" id="ARBA00068023"/>
    </source>
</evidence>
<evidence type="ECO:0000256" key="12">
    <source>
        <dbReference type="ARBA" id="ARBA00057653"/>
    </source>
</evidence>
<dbReference type="Pfam" id="PF15740">
    <property type="entry name" value="PPP1R26_N"/>
    <property type="match status" value="1"/>
</dbReference>
<feature type="domain" description="RRM" evidence="18">
    <location>
        <begin position="356"/>
        <end position="446"/>
    </location>
</feature>
<dbReference type="InterPro" id="IPR003954">
    <property type="entry name" value="RRM_euk-type"/>
</dbReference>
<reference evidence="19 20" key="1">
    <citation type="submission" date="2013-11" db="EMBL/GenBank/DDBJ databases">
        <title>The Damaraland mole rat (Fukomys damarensis) genome and evolution of African mole rats.</title>
        <authorList>
            <person name="Gladyshev V.N."/>
            <person name="Fang X."/>
        </authorList>
    </citation>
    <scope>NUCLEOTIDE SEQUENCE [LARGE SCALE GENOMIC DNA]</scope>
    <source>
        <tissue evidence="19">Liver</tissue>
    </source>
</reference>
<feature type="compositionally biased region" description="Basic residues" evidence="17">
    <location>
        <begin position="1"/>
        <end position="14"/>
    </location>
</feature>
<evidence type="ECO:0000256" key="9">
    <source>
        <dbReference type="ARBA" id="ARBA00023228"/>
    </source>
</evidence>
<keyword evidence="8" id="KW-0007">Acetylation</keyword>
<evidence type="ECO:0000256" key="4">
    <source>
        <dbReference type="ARBA" id="ARBA00022553"/>
    </source>
</evidence>
<feature type="compositionally biased region" description="Pro residues" evidence="17">
    <location>
        <begin position="713"/>
        <end position="724"/>
    </location>
</feature>
<dbReference type="SUPFAM" id="SSF54928">
    <property type="entry name" value="RNA-binding domain, RBD"/>
    <property type="match status" value="2"/>
</dbReference>
<comment type="subunit">
    <text evidence="13">Interacts with FASTK.</text>
</comment>
<keyword evidence="6" id="KW-0677">Repeat</keyword>
<dbReference type="GO" id="GO:0005634">
    <property type="term" value="C:nucleus"/>
    <property type="evidence" value="ECO:0007669"/>
    <property type="project" value="UniProtKB-SubCell"/>
</dbReference>
<dbReference type="Pfam" id="PF00076">
    <property type="entry name" value="RRM_1"/>
    <property type="match status" value="4"/>
</dbReference>
<dbReference type="eggNOG" id="KOG0148">
    <property type="taxonomic scope" value="Eukaryota"/>
</dbReference>
<keyword evidence="7 16" id="KW-0694">RNA-binding</keyword>
<evidence type="ECO:0000256" key="16">
    <source>
        <dbReference type="PROSITE-ProRule" id="PRU00176"/>
    </source>
</evidence>
<dbReference type="InterPro" id="IPR031474">
    <property type="entry name" value="PPP1R26_N"/>
</dbReference>
<evidence type="ECO:0000256" key="15">
    <source>
        <dbReference type="ARBA" id="ARBA00083394"/>
    </source>
</evidence>
<dbReference type="InterPro" id="IPR034496">
    <property type="entry name" value="TIAR_RRM3"/>
</dbReference>
<dbReference type="GO" id="GO:0044194">
    <property type="term" value="C:cytolytic granule"/>
    <property type="evidence" value="ECO:0007669"/>
    <property type="project" value="UniProtKB-SubCell"/>
</dbReference>
<evidence type="ECO:0000256" key="3">
    <source>
        <dbReference type="ARBA" id="ARBA00022490"/>
    </source>
</evidence>
<name>A0A091DEK9_FUKDA</name>
<feature type="domain" description="RRM" evidence="18">
    <location>
        <begin position="458"/>
        <end position="536"/>
    </location>
</feature>
<dbReference type="EMBL" id="KN122666">
    <property type="protein sequence ID" value="KFO28943.1"/>
    <property type="molecule type" value="Genomic_DNA"/>
</dbReference>
<dbReference type="FunFam" id="3.30.70.330:FF:000045">
    <property type="entry name" value="Nucleolysin tiar isoform 1"/>
    <property type="match status" value="1"/>
</dbReference>
<dbReference type="CDD" id="cd12617">
    <property type="entry name" value="RRM2_TIAR"/>
    <property type="match status" value="1"/>
</dbReference>
<keyword evidence="5" id="KW-0053">Apoptosis</keyword>
<dbReference type="FunFam" id="3.30.70.330:FF:000087">
    <property type="entry name" value="Nucleolysin TIAR isoform 1"/>
    <property type="match status" value="1"/>
</dbReference>
<dbReference type="InterPro" id="IPR000504">
    <property type="entry name" value="RRM_dom"/>
</dbReference>
<organism evidence="19 20">
    <name type="scientific">Fukomys damarensis</name>
    <name type="common">Damaraland mole rat</name>
    <name type="synonym">Cryptomys damarensis</name>
    <dbReference type="NCBI Taxonomy" id="885580"/>
    <lineage>
        <taxon>Eukaryota</taxon>
        <taxon>Metazoa</taxon>
        <taxon>Chordata</taxon>
        <taxon>Craniata</taxon>
        <taxon>Vertebrata</taxon>
        <taxon>Euteleostomi</taxon>
        <taxon>Mammalia</taxon>
        <taxon>Eutheria</taxon>
        <taxon>Euarchontoglires</taxon>
        <taxon>Glires</taxon>
        <taxon>Rodentia</taxon>
        <taxon>Hystricomorpha</taxon>
        <taxon>Bathyergidae</taxon>
        <taxon>Fukomys</taxon>
    </lineage>
</organism>
<evidence type="ECO:0000256" key="6">
    <source>
        <dbReference type="ARBA" id="ARBA00022737"/>
    </source>
</evidence>
<keyword evidence="20" id="KW-1185">Reference proteome</keyword>
<dbReference type="SMART" id="SM00360">
    <property type="entry name" value="RRM"/>
    <property type="match status" value="3"/>
</dbReference>
<evidence type="ECO:0000256" key="5">
    <source>
        <dbReference type="ARBA" id="ARBA00022703"/>
    </source>
</evidence>
<dbReference type="AlphaFoldDB" id="A0A091DEK9"/>
<dbReference type="PROSITE" id="PS50102">
    <property type="entry name" value="RRM"/>
    <property type="match status" value="3"/>
</dbReference>
<comment type="subcellular location">
    <subcellularLocation>
        <location evidence="11">Cytolytic granule</location>
    </subcellularLocation>
    <subcellularLocation>
        <location evidence="2">Cytoplasm</location>
        <location evidence="2">Stress granule</location>
    </subcellularLocation>
    <subcellularLocation>
        <location evidence="1">Nucleus</location>
    </subcellularLocation>
</comment>
<dbReference type="GO" id="GO:0003677">
    <property type="term" value="F:DNA binding"/>
    <property type="evidence" value="ECO:0007669"/>
    <property type="project" value="InterPro"/>
</dbReference>
<keyword evidence="9" id="KW-0458">Lysosome</keyword>
<dbReference type="GO" id="GO:0042127">
    <property type="term" value="P:regulation of cell population proliferation"/>
    <property type="evidence" value="ECO:0007669"/>
    <property type="project" value="UniProtKB-ARBA"/>
</dbReference>
<dbReference type="InterPro" id="IPR035979">
    <property type="entry name" value="RBD_domain_sf"/>
</dbReference>
<evidence type="ECO:0000256" key="17">
    <source>
        <dbReference type="SAM" id="MobiDB-lite"/>
    </source>
</evidence>
<protein>
    <recommendedName>
        <fullName evidence="14">Nucleolysin TIAR</fullName>
    </recommendedName>
    <alternativeName>
        <fullName evidence="15">TIA-1-related protein</fullName>
    </alternativeName>
</protein>
<keyword evidence="3" id="KW-0963">Cytoplasm</keyword>
<evidence type="ECO:0000256" key="7">
    <source>
        <dbReference type="ARBA" id="ARBA00022884"/>
    </source>
</evidence>